<comment type="cofactor">
    <cofactor evidence="1">
        <name>Mg(2+)</name>
        <dbReference type="ChEBI" id="CHEBI:18420"/>
    </cofactor>
</comment>
<dbReference type="InterPro" id="IPR015797">
    <property type="entry name" value="NUDIX_hydrolase-like_dom_sf"/>
</dbReference>
<dbReference type="RefSeq" id="WP_205122476.1">
    <property type="nucleotide sequence ID" value="NZ_JAFBCM010000001.1"/>
</dbReference>
<dbReference type="PROSITE" id="PS00893">
    <property type="entry name" value="NUDIX_BOX"/>
    <property type="match status" value="1"/>
</dbReference>
<proteinExistence type="inferred from homology"/>
<protein>
    <submittedName>
        <fullName evidence="6">NUDIX hydrolase</fullName>
        <ecNumber evidence="6">3.6.-.-</ecNumber>
    </submittedName>
</protein>
<feature type="domain" description="Nudix hydrolase" evidence="5">
    <location>
        <begin position="40"/>
        <end position="168"/>
    </location>
</feature>
<dbReference type="InterPro" id="IPR020476">
    <property type="entry name" value="Nudix_hydrolase"/>
</dbReference>
<dbReference type="GO" id="GO:0016787">
    <property type="term" value="F:hydrolase activity"/>
    <property type="evidence" value="ECO:0007669"/>
    <property type="project" value="UniProtKB-KW"/>
</dbReference>
<evidence type="ECO:0000313" key="6">
    <source>
        <dbReference type="EMBL" id="MFC3760481.1"/>
    </source>
</evidence>
<comment type="caution">
    <text evidence="6">The sequence shown here is derived from an EMBL/GenBank/DDBJ whole genome shotgun (WGS) entry which is preliminary data.</text>
</comment>
<keyword evidence="3 4" id="KW-0378">Hydrolase</keyword>
<dbReference type="Gene3D" id="3.90.79.10">
    <property type="entry name" value="Nucleoside Triphosphate Pyrophosphohydrolase"/>
    <property type="match status" value="1"/>
</dbReference>
<evidence type="ECO:0000256" key="4">
    <source>
        <dbReference type="RuleBase" id="RU003476"/>
    </source>
</evidence>
<dbReference type="Pfam" id="PF00293">
    <property type="entry name" value="NUDIX"/>
    <property type="match status" value="1"/>
</dbReference>
<dbReference type="PANTHER" id="PTHR11839">
    <property type="entry name" value="UDP/ADP-SUGAR PYROPHOSPHATASE"/>
    <property type="match status" value="1"/>
</dbReference>
<evidence type="ECO:0000256" key="2">
    <source>
        <dbReference type="ARBA" id="ARBA00005582"/>
    </source>
</evidence>
<keyword evidence="7" id="KW-1185">Reference proteome</keyword>
<reference evidence="7" key="1">
    <citation type="journal article" date="2019" name="Int. J. Syst. Evol. Microbiol.">
        <title>The Global Catalogue of Microorganisms (GCM) 10K type strain sequencing project: providing services to taxonomists for standard genome sequencing and annotation.</title>
        <authorList>
            <consortium name="The Broad Institute Genomics Platform"/>
            <consortium name="The Broad Institute Genome Sequencing Center for Infectious Disease"/>
            <person name="Wu L."/>
            <person name="Ma J."/>
        </authorList>
    </citation>
    <scope>NUCLEOTIDE SEQUENCE [LARGE SCALE GENOMIC DNA]</scope>
    <source>
        <strain evidence="7">CGMCC 4.7241</strain>
    </source>
</reference>
<gene>
    <name evidence="6" type="ORF">ACFOUW_06505</name>
</gene>
<evidence type="ECO:0000313" key="7">
    <source>
        <dbReference type="Proteomes" id="UP001595699"/>
    </source>
</evidence>
<sequence length="180" mass="19958">MTPQEWSVLASEVVYDTWITVVRDRLRKPDGGELDYHYLASAGSSSVLAFTEDEQVVLTRQYRHPLRQTIFDLPAGGLRAGEEPQAAALRELAEETGYVAGEIESLGRFNPMPGTMSHTCHVFVARDLRLGSKNLDEHEVIDVVLMPWPDVVTLVLNGDAVDGSLVYAVLRYLARTTSGR</sequence>
<name>A0ABV7Y5C6_9ACTN</name>
<dbReference type="Proteomes" id="UP001595699">
    <property type="component" value="Unassembled WGS sequence"/>
</dbReference>
<dbReference type="EMBL" id="JBHRZH010000005">
    <property type="protein sequence ID" value="MFC3760481.1"/>
    <property type="molecule type" value="Genomic_DNA"/>
</dbReference>
<organism evidence="6 7">
    <name type="scientific">Tenggerimyces flavus</name>
    <dbReference type="NCBI Taxonomy" id="1708749"/>
    <lineage>
        <taxon>Bacteria</taxon>
        <taxon>Bacillati</taxon>
        <taxon>Actinomycetota</taxon>
        <taxon>Actinomycetes</taxon>
        <taxon>Propionibacteriales</taxon>
        <taxon>Nocardioidaceae</taxon>
        <taxon>Tenggerimyces</taxon>
    </lineage>
</organism>
<dbReference type="PANTHER" id="PTHR11839:SF18">
    <property type="entry name" value="NUDIX HYDROLASE DOMAIN-CONTAINING PROTEIN"/>
    <property type="match status" value="1"/>
</dbReference>
<comment type="similarity">
    <text evidence="2 4">Belongs to the Nudix hydrolase family.</text>
</comment>
<dbReference type="PRINTS" id="PR00502">
    <property type="entry name" value="NUDIXFAMILY"/>
</dbReference>
<evidence type="ECO:0000256" key="1">
    <source>
        <dbReference type="ARBA" id="ARBA00001946"/>
    </source>
</evidence>
<evidence type="ECO:0000259" key="5">
    <source>
        <dbReference type="PROSITE" id="PS51462"/>
    </source>
</evidence>
<dbReference type="SUPFAM" id="SSF55811">
    <property type="entry name" value="Nudix"/>
    <property type="match status" value="1"/>
</dbReference>
<dbReference type="PROSITE" id="PS51462">
    <property type="entry name" value="NUDIX"/>
    <property type="match status" value="1"/>
</dbReference>
<dbReference type="InterPro" id="IPR020084">
    <property type="entry name" value="NUDIX_hydrolase_CS"/>
</dbReference>
<evidence type="ECO:0000256" key="3">
    <source>
        <dbReference type="ARBA" id="ARBA00022801"/>
    </source>
</evidence>
<accession>A0ABV7Y5C6</accession>
<dbReference type="EC" id="3.6.-.-" evidence="6"/>
<dbReference type="InterPro" id="IPR000086">
    <property type="entry name" value="NUDIX_hydrolase_dom"/>
</dbReference>
<dbReference type="CDD" id="cd03424">
    <property type="entry name" value="NUDIX_ADPRase_Nudt5_UGPPase_Nudt14"/>
    <property type="match status" value="1"/>
</dbReference>